<dbReference type="STRING" id="398673.A0A2P4ZBL3"/>
<keyword evidence="4" id="KW-1185">Reference proteome</keyword>
<evidence type="ECO:0000313" key="3">
    <source>
        <dbReference type="EMBL" id="PON21690.1"/>
    </source>
</evidence>
<dbReference type="GO" id="GO:0005737">
    <property type="term" value="C:cytoplasm"/>
    <property type="evidence" value="ECO:0007669"/>
    <property type="project" value="TreeGrafter"/>
</dbReference>
<dbReference type="SUPFAM" id="SSF56112">
    <property type="entry name" value="Protein kinase-like (PK-like)"/>
    <property type="match status" value="1"/>
</dbReference>
<organism evidence="3 4">
    <name type="scientific">Trichoderma gamsii</name>
    <dbReference type="NCBI Taxonomy" id="398673"/>
    <lineage>
        <taxon>Eukaryota</taxon>
        <taxon>Fungi</taxon>
        <taxon>Dikarya</taxon>
        <taxon>Ascomycota</taxon>
        <taxon>Pezizomycotina</taxon>
        <taxon>Sordariomycetes</taxon>
        <taxon>Hypocreomycetidae</taxon>
        <taxon>Hypocreales</taxon>
        <taxon>Hypocreaceae</taxon>
        <taxon>Trichoderma</taxon>
    </lineage>
</organism>
<dbReference type="GO" id="GO:0044773">
    <property type="term" value="P:mitotic DNA damage checkpoint signaling"/>
    <property type="evidence" value="ECO:0007669"/>
    <property type="project" value="TreeGrafter"/>
</dbReference>
<sequence length="578" mass="65425">MAAAPIPTPREIPFATFTAANDAAVLLLELIQAKASPPTLISSGNTIGYHISLPLSSDSSSSSLEDNGSDSASDSQANSDSLNLVRWKIGAGASPTLADKGLGYTNPDILLCAPGDTPASHRIRNYIKDFHAYITFHPTSGVLRLMTVCDRPVIYEQGDMHDNDLTLRLDEWGKAMTCVLRRERNYLRFGPYRFLFNFVTQTRQNFDSFTAHMNEVIKSDFHGLNPSRLFNFIPMPSPYHETSWNIWFHHKIPTTNVITGVDIHTGQPVAVKKLLNKEASKIRQHVVERLKTALQSRDAQDNGILGIIDIWCSHQTSPPCLFDASNTEMLDECRHTFYSMPLARYSFLDLPWTKLEHDTRLAYFHQTLLGLSALHEQGLVHGNIRPSSLLVLANTTHKSYTTTTALSTKKAVLSLSMSQTERKPYDTTLICIAPETWEKRNSRSTTDLDETKLDIWALATSWLYTFMRPPDNFKIVTERDYLLMQGQLQFRIKRLSSLGPFAPLLNQMLAWEPEQRPSAAEALASTAWQPLWDEKRRREDKMKQKRKAKAQSDGIKRVRVLSPDTEDYKTIEPDSKQD</sequence>
<dbReference type="GO" id="GO:0005524">
    <property type="term" value="F:ATP binding"/>
    <property type="evidence" value="ECO:0007669"/>
    <property type="project" value="InterPro"/>
</dbReference>
<dbReference type="Pfam" id="PF00069">
    <property type="entry name" value="Pkinase"/>
    <property type="match status" value="1"/>
</dbReference>
<accession>A0A2P4ZBL3</accession>
<feature type="compositionally biased region" description="Basic and acidic residues" evidence="1">
    <location>
        <begin position="566"/>
        <end position="578"/>
    </location>
</feature>
<dbReference type="GO" id="GO:0005634">
    <property type="term" value="C:nucleus"/>
    <property type="evidence" value="ECO:0007669"/>
    <property type="project" value="TreeGrafter"/>
</dbReference>
<dbReference type="InterPro" id="IPR000719">
    <property type="entry name" value="Prot_kinase_dom"/>
</dbReference>
<feature type="region of interest" description="Disordered" evidence="1">
    <location>
        <begin position="534"/>
        <end position="578"/>
    </location>
</feature>
<gene>
    <name evidence="3" type="ORF">TGAM01_v209428</name>
</gene>
<dbReference type="PANTHER" id="PTHR44167">
    <property type="entry name" value="OVARIAN-SPECIFIC SERINE/THREONINE-PROTEIN KINASE LOK-RELATED"/>
    <property type="match status" value="1"/>
</dbReference>
<dbReference type="PROSITE" id="PS50011">
    <property type="entry name" value="PROTEIN_KINASE_DOM"/>
    <property type="match status" value="1"/>
</dbReference>
<reference evidence="3 4" key="1">
    <citation type="journal article" date="2016" name="Genome Announc.">
        <title>Draft Whole-Genome Sequence of Trichoderma gamsii T6085, a Promising Biocontrol Agent of Fusarium Head Blight on Wheat.</title>
        <authorList>
            <person name="Baroncelli R."/>
            <person name="Zapparata A."/>
            <person name="Piaggeschi G."/>
            <person name="Sarrocco S."/>
            <person name="Vannacci G."/>
        </authorList>
    </citation>
    <scope>NUCLEOTIDE SEQUENCE [LARGE SCALE GENOMIC DNA]</scope>
    <source>
        <strain evidence="3 4">T6085</strain>
    </source>
</reference>
<proteinExistence type="predicted"/>
<dbReference type="InterPro" id="IPR011009">
    <property type="entry name" value="Kinase-like_dom_sf"/>
</dbReference>
<protein>
    <recommendedName>
        <fullName evidence="2">Protein kinase domain-containing protein</fullName>
    </recommendedName>
</protein>
<dbReference type="GeneID" id="29990639"/>
<comment type="caution">
    <text evidence="3">The sequence shown here is derived from an EMBL/GenBank/DDBJ whole genome shotgun (WGS) entry which is preliminary data.</text>
</comment>
<evidence type="ECO:0000256" key="1">
    <source>
        <dbReference type="SAM" id="MobiDB-lite"/>
    </source>
</evidence>
<dbReference type="AlphaFoldDB" id="A0A2P4ZBL3"/>
<evidence type="ECO:0000313" key="4">
    <source>
        <dbReference type="Proteomes" id="UP000054821"/>
    </source>
</evidence>
<dbReference type="Gene3D" id="1.10.510.10">
    <property type="entry name" value="Transferase(Phosphotransferase) domain 1"/>
    <property type="match status" value="1"/>
</dbReference>
<dbReference type="SMART" id="SM00220">
    <property type="entry name" value="S_TKc"/>
    <property type="match status" value="1"/>
</dbReference>
<dbReference type="PANTHER" id="PTHR44167:SF24">
    <property type="entry name" value="SERINE_THREONINE-PROTEIN KINASE CHK2"/>
    <property type="match status" value="1"/>
</dbReference>
<dbReference type="GO" id="GO:0004674">
    <property type="term" value="F:protein serine/threonine kinase activity"/>
    <property type="evidence" value="ECO:0007669"/>
    <property type="project" value="TreeGrafter"/>
</dbReference>
<name>A0A2P4ZBL3_9HYPO</name>
<dbReference type="EMBL" id="JPDN02000046">
    <property type="protein sequence ID" value="PON21690.1"/>
    <property type="molecule type" value="Genomic_DNA"/>
</dbReference>
<dbReference type="Proteomes" id="UP000054821">
    <property type="component" value="Unassembled WGS sequence"/>
</dbReference>
<evidence type="ECO:0000259" key="2">
    <source>
        <dbReference type="PROSITE" id="PS50011"/>
    </source>
</evidence>
<feature type="domain" description="Protein kinase" evidence="2">
    <location>
        <begin position="210"/>
        <end position="532"/>
    </location>
</feature>
<dbReference type="RefSeq" id="XP_018656242.1">
    <property type="nucleotide sequence ID" value="XM_018810556.1"/>
</dbReference>